<dbReference type="EMBL" id="OU893347">
    <property type="protein sequence ID" value="CAG9786995.1"/>
    <property type="molecule type" value="Genomic_DNA"/>
</dbReference>
<evidence type="ECO:0000313" key="2">
    <source>
        <dbReference type="Proteomes" id="UP001153714"/>
    </source>
</evidence>
<accession>A0A9N9WE13</accession>
<dbReference type="OrthoDB" id="7490514at2759"/>
<organism evidence="1 2">
    <name type="scientific">Diatraea saccharalis</name>
    <name type="common">sugarcane borer</name>
    <dbReference type="NCBI Taxonomy" id="40085"/>
    <lineage>
        <taxon>Eukaryota</taxon>
        <taxon>Metazoa</taxon>
        <taxon>Ecdysozoa</taxon>
        <taxon>Arthropoda</taxon>
        <taxon>Hexapoda</taxon>
        <taxon>Insecta</taxon>
        <taxon>Pterygota</taxon>
        <taxon>Neoptera</taxon>
        <taxon>Endopterygota</taxon>
        <taxon>Lepidoptera</taxon>
        <taxon>Glossata</taxon>
        <taxon>Ditrysia</taxon>
        <taxon>Pyraloidea</taxon>
        <taxon>Crambidae</taxon>
        <taxon>Crambinae</taxon>
        <taxon>Diatraea</taxon>
    </lineage>
</organism>
<keyword evidence="2" id="KW-1185">Reference proteome</keyword>
<proteinExistence type="predicted"/>
<reference evidence="1" key="1">
    <citation type="submission" date="2021-12" db="EMBL/GenBank/DDBJ databases">
        <authorList>
            <person name="King R."/>
        </authorList>
    </citation>
    <scope>NUCLEOTIDE SEQUENCE</scope>
</reference>
<sequence length="123" mass="14120">MSELESRLSTLETKCAQVMPENVNTFEENISHLKAQLIDRDQELLLNDIDLSGLPEQNGENLSNIVMALSTKLGITYEERDIVRVERVGSVRRNRVERSANDDLNTLPPRTIVVRFVRRLTRD</sequence>
<gene>
    <name evidence="1" type="ORF">DIATSA_LOCUS4906</name>
</gene>
<dbReference type="AlphaFoldDB" id="A0A9N9WE13"/>
<reference evidence="1" key="2">
    <citation type="submission" date="2022-10" db="EMBL/GenBank/DDBJ databases">
        <authorList>
            <consortium name="ENA_rothamsted_submissions"/>
            <consortium name="culmorum"/>
            <person name="King R."/>
        </authorList>
    </citation>
    <scope>NUCLEOTIDE SEQUENCE</scope>
</reference>
<evidence type="ECO:0000313" key="1">
    <source>
        <dbReference type="EMBL" id="CAG9786995.1"/>
    </source>
</evidence>
<name>A0A9N9WE13_9NEOP</name>
<dbReference type="Proteomes" id="UP001153714">
    <property type="component" value="Chromosome 16"/>
</dbReference>
<protein>
    <submittedName>
        <fullName evidence="1">Uncharacterized protein</fullName>
    </submittedName>
</protein>